<feature type="compositionally biased region" description="Acidic residues" evidence="2">
    <location>
        <begin position="530"/>
        <end position="542"/>
    </location>
</feature>
<feature type="region of interest" description="Disordered" evidence="2">
    <location>
        <begin position="1"/>
        <end position="24"/>
    </location>
</feature>
<evidence type="ECO:0000256" key="1">
    <source>
        <dbReference type="SAM" id="Coils"/>
    </source>
</evidence>
<dbReference type="AlphaFoldDB" id="A0AAN5C616"/>
<evidence type="ECO:0000313" key="4">
    <source>
        <dbReference type="Proteomes" id="UP001328107"/>
    </source>
</evidence>
<keyword evidence="1" id="KW-0175">Coiled coil</keyword>
<feature type="region of interest" description="Disordered" evidence="2">
    <location>
        <begin position="502"/>
        <end position="542"/>
    </location>
</feature>
<feature type="compositionally biased region" description="Polar residues" evidence="2">
    <location>
        <begin position="101"/>
        <end position="116"/>
    </location>
</feature>
<sequence length="542" mass="58668">VHSLQQPRKMSLTGENPVYPTRATRRSGGVSQFLSLDLYSKGNIEKAITCFNPDENHNGIRVDPTTPAKTPTTSSTASTKAKRRTLSAVQAKAGLKRPKRSASSCSDASEAPASTTPQPKRRGRPPGSGKARGGKAAAAGSKQPKKEPKTPAVVKQEVLSDAEEDEVPPTPALSRAAAAAAAAFDPPAARVRSDLSLNDETMMAPGQNHDYDLPALLDQMTVGSNPQMNSTRRREVVSQLDELVCVATTMTSVCYETVIANLKMAEKQIMNGNRLTDPAVLQNKIAAQESEKEKMEKALAAWKEKEKDWRDTEQELNRMLTLGQTTMQQLQQENAQIQQDNAQLQHENGQLLQQLQDLKDQLDQLQQQHQQSAVRDRALVSVSSTSAGPSTSAGVGAFPHSQMMMAHAMPPAFNVQNMPRGSVIGHTNMAGRADELINGLANIAGMGDSMASVAVTAATMPEVDEDGNQVQRTIRTRVERIAVTDDMDIDELQRMGFQVVSVDEGDTDDEHGGNGGMIEEMEGDEHGRGDEEEGEPLIEEMD</sequence>
<comment type="caution">
    <text evidence="3">The sequence shown here is derived from an EMBL/GenBank/DDBJ whole genome shotgun (WGS) entry which is preliminary data.</text>
</comment>
<feature type="region of interest" description="Disordered" evidence="2">
    <location>
        <begin position="54"/>
        <end position="153"/>
    </location>
</feature>
<name>A0AAN5C616_9BILA</name>
<accession>A0AAN5C616</accession>
<reference evidence="4" key="1">
    <citation type="submission" date="2022-10" db="EMBL/GenBank/DDBJ databases">
        <title>Genome assembly of Pristionchus species.</title>
        <authorList>
            <person name="Yoshida K."/>
            <person name="Sommer R.J."/>
        </authorList>
    </citation>
    <scope>NUCLEOTIDE SEQUENCE [LARGE SCALE GENOMIC DNA]</scope>
    <source>
        <strain evidence="4">RS5460</strain>
    </source>
</reference>
<evidence type="ECO:0000256" key="2">
    <source>
        <dbReference type="SAM" id="MobiDB-lite"/>
    </source>
</evidence>
<feature type="compositionally biased region" description="Low complexity" evidence="2">
    <location>
        <begin position="64"/>
        <end position="79"/>
    </location>
</feature>
<proteinExistence type="predicted"/>
<keyword evidence="4" id="KW-1185">Reference proteome</keyword>
<dbReference type="Proteomes" id="UP001328107">
    <property type="component" value="Unassembled WGS sequence"/>
</dbReference>
<dbReference type="EMBL" id="BTRK01000001">
    <property type="protein sequence ID" value="GMR30244.1"/>
    <property type="molecule type" value="Genomic_DNA"/>
</dbReference>
<feature type="non-terminal residue" evidence="3">
    <location>
        <position position="1"/>
    </location>
</feature>
<gene>
    <name evidence="3" type="ORF">PMAYCL1PPCAC_00439</name>
</gene>
<feature type="compositionally biased region" description="Low complexity" evidence="2">
    <location>
        <begin position="125"/>
        <end position="142"/>
    </location>
</feature>
<feature type="coiled-coil region" evidence="1">
    <location>
        <begin position="285"/>
        <end position="375"/>
    </location>
</feature>
<protein>
    <submittedName>
        <fullName evidence="3">Uncharacterized protein</fullName>
    </submittedName>
</protein>
<evidence type="ECO:0000313" key="3">
    <source>
        <dbReference type="EMBL" id="GMR30244.1"/>
    </source>
</evidence>
<organism evidence="3 4">
    <name type="scientific">Pristionchus mayeri</name>
    <dbReference type="NCBI Taxonomy" id="1317129"/>
    <lineage>
        <taxon>Eukaryota</taxon>
        <taxon>Metazoa</taxon>
        <taxon>Ecdysozoa</taxon>
        <taxon>Nematoda</taxon>
        <taxon>Chromadorea</taxon>
        <taxon>Rhabditida</taxon>
        <taxon>Rhabditina</taxon>
        <taxon>Diplogasteromorpha</taxon>
        <taxon>Diplogasteroidea</taxon>
        <taxon>Neodiplogasteridae</taxon>
        <taxon>Pristionchus</taxon>
    </lineage>
</organism>